<keyword evidence="2" id="KW-0812">Transmembrane</keyword>
<sequence length="286" mass="30771">MLRASSGYETGDPPDEAASPVTPMTPATPASPLRERAGWALQGLGLGVVAALLAWPVATYVMKQVRHTPPAVVASSSPVRPVVQAPAPVPRSGTADFGKTKASLQARQLAQWVMAGFDHGGRPFAILDKRQAQVFVFYPDGKLAGSTPVLLGYASGDDSVAGIGLRPIAEVRPSERTTPAGRFIAQPGKNALHEDVLWVDYDAAVSMHRVRVTNPAERRLERLATPSPKDNRISYGCINMPVKFFENQLWPILGKRGGIVYVLPEKKTVETVFADQMRRAKAGQAT</sequence>
<feature type="region of interest" description="Disordered" evidence="1">
    <location>
        <begin position="1"/>
        <end position="31"/>
    </location>
</feature>
<dbReference type="RefSeq" id="WP_261759035.1">
    <property type="nucleotide sequence ID" value="NZ_CP104562.2"/>
</dbReference>
<evidence type="ECO:0008006" key="5">
    <source>
        <dbReference type="Google" id="ProtNLM"/>
    </source>
</evidence>
<protein>
    <recommendedName>
        <fullName evidence="5">L,D-transpeptidase</fullName>
    </recommendedName>
</protein>
<evidence type="ECO:0000256" key="2">
    <source>
        <dbReference type="SAM" id="Phobius"/>
    </source>
</evidence>
<feature type="transmembrane region" description="Helical" evidence="2">
    <location>
        <begin position="39"/>
        <end position="58"/>
    </location>
</feature>
<proteinExistence type="predicted"/>
<dbReference type="Proteomes" id="UP001064933">
    <property type="component" value="Chromosome"/>
</dbReference>
<evidence type="ECO:0000313" key="3">
    <source>
        <dbReference type="EMBL" id="UXH79215.1"/>
    </source>
</evidence>
<keyword evidence="2" id="KW-1133">Transmembrane helix</keyword>
<name>A0ABY6B1E3_9BURK</name>
<organism evidence="3 4">
    <name type="scientific">Roseateles amylovorans</name>
    <dbReference type="NCBI Taxonomy" id="2978473"/>
    <lineage>
        <taxon>Bacteria</taxon>
        <taxon>Pseudomonadati</taxon>
        <taxon>Pseudomonadota</taxon>
        <taxon>Betaproteobacteria</taxon>
        <taxon>Burkholderiales</taxon>
        <taxon>Sphaerotilaceae</taxon>
        <taxon>Roseateles</taxon>
    </lineage>
</organism>
<dbReference type="EMBL" id="CP104562">
    <property type="protein sequence ID" value="UXH79215.1"/>
    <property type="molecule type" value="Genomic_DNA"/>
</dbReference>
<keyword evidence="4" id="KW-1185">Reference proteome</keyword>
<accession>A0ABY6B1E3</accession>
<gene>
    <name evidence="3" type="ORF">N4261_04570</name>
</gene>
<evidence type="ECO:0000256" key="1">
    <source>
        <dbReference type="SAM" id="MobiDB-lite"/>
    </source>
</evidence>
<evidence type="ECO:0000313" key="4">
    <source>
        <dbReference type="Proteomes" id="UP001064933"/>
    </source>
</evidence>
<keyword evidence="2" id="KW-0472">Membrane</keyword>
<reference evidence="3" key="1">
    <citation type="submission" date="2022-10" db="EMBL/GenBank/DDBJ databases">
        <title>Characterization and whole genome sequencing of a new Roseateles species, isolated from fresh water.</title>
        <authorList>
            <person name="Guliayeva D.Y."/>
            <person name="Akhremchuk A.E."/>
            <person name="Sikolenko M.A."/>
            <person name="Valentovich L.N."/>
            <person name="Sidarenka A.V."/>
        </authorList>
    </citation>
    <scope>NUCLEOTIDE SEQUENCE</scope>
    <source>
        <strain evidence="3">BIM B-1768</strain>
    </source>
</reference>